<feature type="compositionally biased region" description="Low complexity" evidence="3">
    <location>
        <begin position="160"/>
        <end position="170"/>
    </location>
</feature>
<dbReference type="InterPro" id="IPR011993">
    <property type="entry name" value="PH-like_dom_sf"/>
</dbReference>
<feature type="region of interest" description="Disordered" evidence="3">
    <location>
        <begin position="1565"/>
        <end position="1612"/>
    </location>
</feature>
<comment type="caution">
    <text evidence="9">The sequence shown here is derived from an EMBL/GenBank/DDBJ whole genome shotgun (WGS) entry which is preliminary data.</text>
</comment>
<dbReference type="EMBL" id="JAZGQO010000014">
    <property type="protein sequence ID" value="KAK6170177.1"/>
    <property type="molecule type" value="Genomic_DNA"/>
</dbReference>
<keyword evidence="10" id="KW-1185">Reference proteome</keyword>
<feature type="region of interest" description="Disordered" evidence="3">
    <location>
        <begin position="518"/>
        <end position="552"/>
    </location>
</feature>
<feature type="compositionally biased region" description="Low complexity" evidence="3">
    <location>
        <begin position="349"/>
        <end position="364"/>
    </location>
</feature>
<dbReference type="GO" id="GO:0005085">
    <property type="term" value="F:guanyl-nucleotide exchange factor activity"/>
    <property type="evidence" value="ECO:0007669"/>
    <property type="project" value="UniProtKB-KW"/>
</dbReference>
<dbReference type="SMART" id="SM00233">
    <property type="entry name" value="PH"/>
    <property type="match status" value="2"/>
</dbReference>
<dbReference type="InterPro" id="IPR001331">
    <property type="entry name" value="GDS_CDC24_CS"/>
</dbReference>
<accession>A0AAN8J5A4</accession>
<dbReference type="PROSITE" id="PS50229">
    <property type="entry name" value="WH1"/>
    <property type="match status" value="1"/>
</dbReference>
<evidence type="ECO:0000259" key="7">
    <source>
        <dbReference type="PROSITE" id="PS50229"/>
    </source>
</evidence>
<dbReference type="Gene3D" id="6.10.140.680">
    <property type="match status" value="1"/>
</dbReference>
<dbReference type="Gene3D" id="2.30.42.10">
    <property type="match status" value="1"/>
</dbReference>
<dbReference type="Gene3D" id="1.20.900.10">
    <property type="entry name" value="Dbl homology (DH) domain"/>
    <property type="match status" value="1"/>
</dbReference>
<dbReference type="PROSITE" id="PS50106">
    <property type="entry name" value="PDZ"/>
    <property type="match status" value="1"/>
</dbReference>
<feature type="compositionally biased region" description="Low complexity" evidence="3">
    <location>
        <begin position="1659"/>
        <end position="1674"/>
    </location>
</feature>
<dbReference type="CDD" id="cd01230">
    <property type="entry name" value="PH1_Tiam1_2"/>
    <property type="match status" value="1"/>
</dbReference>
<dbReference type="PANTHER" id="PTHR46001">
    <property type="entry name" value="TIAM (MAMMALIAN TUMOR INVASION AND METASTASIS FACTOR) HOMOLOG"/>
    <property type="match status" value="1"/>
</dbReference>
<feature type="region of interest" description="Disordered" evidence="3">
    <location>
        <begin position="1654"/>
        <end position="1674"/>
    </location>
</feature>
<dbReference type="InterPro" id="IPR040655">
    <property type="entry name" value="TIAM1_CC-Ex"/>
</dbReference>
<dbReference type="SMART" id="SM00228">
    <property type="entry name" value="PDZ"/>
    <property type="match status" value="1"/>
</dbReference>
<evidence type="ECO:0000259" key="4">
    <source>
        <dbReference type="PROSITE" id="PS50003"/>
    </source>
</evidence>
<keyword evidence="2" id="KW-0677">Repeat</keyword>
<dbReference type="CDD" id="cd00160">
    <property type="entry name" value="RhoGEF"/>
    <property type="match status" value="1"/>
</dbReference>
<dbReference type="InterPro" id="IPR001849">
    <property type="entry name" value="PH_domain"/>
</dbReference>
<feature type="region of interest" description="Disordered" evidence="3">
    <location>
        <begin position="145"/>
        <end position="184"/>
    </location>
</feature>
<reference evidence="9 10" key="1">
    <citation type="submission" date="2024-01" db="EMBL/GenBank/DDBJ databases">
        <title>The genome of the rayed Mediterranean limpet Patella caerulea (Linnaeus, 1758).</title>
        <authorList>
            <person name="Anh-Thu Weber A."/>
            <person name="Halstead-Nussloch G."/>
        </authorList>
    </citation>
    <scope>NUCLEOTIDE SEQUENCE [LARGE SCALE GENOMIC DNA]</scope>
    <source>
        <strain evidence="9">AATW-2023a</strain>
        <tissue evidence="9">Whole specimen</tissue>
    </source>
</reference>
<name>A0AAN8J5A4_PATCE</name>
<dbReference type="PROSITE" id="PS50010">
    <property type="entry name" value="DH_2"/>
    <property type="match status" value="1"/>
</dbReference>
<keyword evidence="1" id="KW-0344">Guanine-nucleotide releasing factor</keyword>
<dbReference type="InterPro" id="IPR000697">
    <property type="entry name" value="WH1/EVH1_dom"/>
</dbReference>
<dbReference type="Gene3D" id="2.30.29.30">
    <property type="entry name" value="Pleckstrin-homology domain (PH domain)/Phosphotyrosine-binding domain (PTB)"/>
    <property type="match status" value="3"/>
</dbReference>
<evidence type="ECO:0000259" key="5">
    <source>
        <dbReference type="PROSITE" id="PS50010"/>
    </source>
</evidence>
<organism evidence="9 10">
    <name type="scientific">Patella caerulea</name>
    <name type="common">Rayed Mediterranean limpet</name>
    <dbReference type="NCBI Taxonomy" id="87958"/>
    <lineage>
        <taxon>Eukaryota</taxon>
        <taxon>Metazoa</taxon>
        <taxon>Spiralia</taxon>
        <taxon>Lophotrochozoa</taxon>
        <taxon>Mollusca</taxon>
        <taxon>Gastropoda</taxon>
        <taxon>Patellogastropoda</taxon>
        <taxon>Patelloidea</taxon>
        <taxon>Patellidae</taxon>
        <taxon>Patella</taxon>
    </lineage>
</organism>
<feature type="region of interest" description="Disordered" evidence="3">
    <location>
        <begin position="346"/>
        <end position="379"/>
    </location>
</feature>
<feature type="domain" description="DH" evidence="5">
    <location>
        <begin position="1194"/>
        <end position="1394"/>
    </location>
</feature>
<evidence type="ECO:0000256" key="2">
    <source>
        <dbReference type="ARBA" id="ARBA00022737"/>
    </source>
</evidence>
<feature type="region of interest" description="Disordered" evidence="3">
    <location>
        <begin position="1121"/>
        <end position="1152"/>
    </location>
</feature>
<evidence type="ECO:0000313" key="9">
    <source>
        <dbReference type="EMBL" id="KAK6170177.1"/>
    </source>
</evidence>
<feature type="compositionally biased region" description="Basic and acidic residues" evidence="3">
    <location>
        <begin position="1602"/>
        <end position="1612"/>
    </location>
</feature>
<feature type="region of interest" description="Disordered" evidence="3">
    <location>
        <begin position="1716"/>
        <end position="1747"/>
    </location>
</feature>
<dbReference type="Proteomes" id="UP001347796">
    <property type="component" value="Unassembled WGS sequence"/>
</dbReference>
<sequence>MGNKLCAPLLKRGYRNDTSYPWNVRKDSHLLRLWADVFKVHGDGEYMRWQRVSDDVVPINISCIEDTPSTVFQITAYNRQVEKIFDVKITQPGTIICPATESFVHWRDPVNQCEWGLNFSTATDAHRFRDCCAFPTQRFARKASSTSSLRLSPPKRVKSKGASASSPSSPLNQQRPFSADQHSETCDHLDHVAPSCNALDRNIPEFSSFLPDDNCDRGGFRYSAIIKPPSDASIYDNENGTVFTKSTKEADNRKSMPSCPTTYPSPARSLQGRPASAVSAMTFAKEGTGSLGDLNGKIHVTTGEARFPVENDQKLKDNVHIETAFVGANQLSPHNSRPVSRLTVDTNISVSGGSRHTSSSESPEWPSPPEPLTPITPLNPEYDIQFDSITIQKMLRSLPSSPVEKDRDMGFHDESVDSVGYNGSRRRSSGLSRTRSLNVHDRNNKPAVPVRHRTTQITLPETSPYVSTQALQAIHAPKSKLLTKVLVEQELLLRNQCAQHSYPDSGIGGMTCDTSGSLLSEDSNKSEVSKTGVEANNDLRAGSSGASSRASRQSDIINQLGEGGEYKQDLGELSEEDVESDGSIDTMTETDSQLSYARQVGAIRKAGWLVVKNWLVHKKRKIELAPKRNWKRYWICLKGTTLLFFECDEESAVNENSVPRHILVIEGGISQAVPEHPKRDNIFSLSTACGDAFLLQAASQIDLENWIRSIHSACASSFARQHGKDNTLKLLKSELNRLDSNVDTDVKMKKMAELQMTVVSDPRSRMAIVKQIAQWEENLEKLYLEQYRFRCYIASLQGTELPNPKVLLANAAKPTKATLGRLGIFTVTSFHALVCARKPLVLPNIYGKGSKKGGLLSPRAETASKPRIHTPTGLITPGIDAVVKTNERILSESADNLLDKNSDGSSGHESLSRITLPNKQTILVGVDKQTAVKDLLESVCNKRQLNPRDHYVRIKPVGSQDDRFIVPDRHESIKRLKYDAIEVCQKSIFQLELTKTSKDGVFGFAVEAELAEDFDRDDELQVYVCDVTKGSVADKHGLIVGDEILVINSKIVSELDMVYIETLLHESRTLFLTVRSFRTQPPTSDFITQHADAYISNMVCPPPPSQSRISEKIIGNLIVPAPVNTETGEDTESSKHSSPSKSSQDKSSQEISSDQIDALLKGAEQVTAICRDPNSKAEVVERPVTPRPLSDAQRMRKVIMELIETERAYVKDLNCLTERYLEPLREETFLTSNEISQLFGNIQEIVVFQQQFLQSLEEAIDLENEFFITDDTKIFRENLPDVRRVLFSLGGSFLYYANHFKVYSSFCASHSRSQKLLNPESNKALKEFLKSRNPKQQHSATLESFLIKPIQRILKYPLLLQQLVNMSQPETDEHHHLSEALRGMEAVAEHINEMQKIYEEYGSIFDDLSTTFKQVHPTKQPVDLSVGELQMYGTVEWCNMTEYLGKIKKSTDFENIAFVFRTAVVFLCREKVKRSRKSKSLSSKPYAESDMLERFRTLIPTHEVQVRMGKVADIDRHYWWDLVHSRSDPENRPERFYQFCNSTAEAKADFVKVIRHTIRESVRRMMIPTNKPVPKTVHGSPEGGTKEPIPNPLLLNKRRSNKSQDPERHSVDLEEKFSSLDYDNLFRTRSKTIGDLNEAGIDDNSTFITASEPQISAQNPSPNSSNSNLSSSNSGSAKLLFASANPLSYSSSSVNSGGSPVWKPRAEIITQPGNQLLPPIISTVPSDKVTGKPPTGSDGSRKDTKTVVFATPPFPVYKDTEC</sequence>
<dbReference type="InterPro" id="IPR035899">
    <property type="entry name" value="DBL_dom_sf"/>
</dbReference>
<dbReference type="Pfam" id="PF00621">
    <property type="entry name" value="RhoGEF"/>
    <property type="match status" value="1"/>
</dbReference>
<evidence type="ECO:0000259" key="6">
    <source>
        <dbReference type="PROSITE" id="PS50106"/>
    </source>
</evidence>
<dbReference type="SUPFAM" id="SSF50729">
    <property type="entry name" value="PH domain-like"/>
    <property type="match status" value="3"/>
</dbReference>
<evidence type="ECO:0000259" key="8">
    <source>
        <dbReference type="PROSITE" id="PS50898"/>
    </source>
</evidence>
<dbReference type="InterPro" id="IPR055230">
    <property type="entry name" value="PH_Tiam1/2"/>
</dbReference>
<feature type="region of interest" description="Disordered" evidence="3">
    <location>
        <begin position="399"/>
        <end position="445"/>
    </location>
</feature>
<evidence type="ECO:0000256" key="3">
    <source>
        <dbReference type="SAM" id="MobiDB-lite"/>
    </source>
</evidence>
<dbReference type="Pfam" id="PF23014">
    <property type="entry name" value="PH_Tiam1"/>
    <property type="match status" value="1"/>
</dbReference>
<feature type="domain" description="PH" evidence="4">
    <location>
        <begin position="602"/>
        <end position="715"/>
    </location>
</feature>
<feature type="region of interest" description="Disordered" evidence="3">
    <location>
        <begin position="248"/>
        <end position="272"/>
    </location>
</feature>
<dbReference type="Pfam" id="PF02196">
    <property type="entry name" value="RBD"/>
    <property type="match status" value="1"/>
</dbReference>
<feature type="compositionally biased region" description="Pro residues" evidence="3">
    <location>
        <begin position="365"/>
        <end position="374"/>
    </location>
</feature>
<dbReference type="GO" id="GO:0007264">
    <property type="term" value="P:small GTPase-mediated signal transduction"/>
    <property type="evidence" value="ECO:0007669"/>
    <property type="project" value="InterPro"/>
</dbReference>
<dbReference type="SMART" id="SM00461">
    <property type="entry name" value="WH1"/>
    <property type="match status" value="1"/>
</dbReference>
<feature type="domain" description="RBD" evidence="8">
    <location>
        <begin position="910"/>
        <end position="976"/>
    </location>
</feature>
<feature type="compositionally biased region" description="Basic and acidic residues" evidence="3">
    <location>
        <begin position="403"/>
        <end position="415"/>
    </location>
</feature>
<dbReference type="PROSITE" id="PS50003">
    <property type="entry name" value="PH_DOMAIN"/>
    <property type="match status" value="1"/>
</dbReference>
<dbReference type="InterPro" id="IPR043537">
    <property type="entry name" value="Tiam1/Tiam2/Sif"/>
</dbReference>
<dbReference type="SMART" id="SM00455">
    <property type="entry name" value="RBD"/>
    <property type="match status" value="1"/>
</dbReference>
<dbReference type="InterPro" id="IPR001478">
    <property type="entry name" value="PDZ"/>
</dbReference>
<dbReference type="SUPFAM" id="SSF50156">
    <property type="entry name" value="PDZ domain-like"/>
    <property type="match status" value="1"/>
</dbReference>
<dbReference type="Pfam" id="PF00169">
    <property type="entry name" value="PH"/>
    <property type="match status" value="1"/>
</dbReference>
<feature type="domain" description="PDZ" evidence="6">
    <location>
        <begin position="990"/>
        <end position="1067"/>
    </location>
</feature>
<dbReference type="PROSITE" id="PS50898">
    <property type="entry name" value="RBD"/>
    <property type="match status" value="1"/>
</dbReference>
<dbReference type="PANTHER" id="PTHR46001:SF3">
    <property type="entry name" value="PROTEIN STILL LIFE, ISOFORM SIF TYPE 1"/>
    <property type="match status" value="1"/>
</dbReference>
<proteinExistence type="predicted"/>
<dbReference type="Pfam" id="PF18385">
    <property type="entry name" value="Tiam_CC_Ex"/>
    <property type="match status" value="1"/>
</dbReference>
<feature type="compositionally biased region" description="Low complexity" evidence="3">
    <location>
        <begin position="540"/>
        <end position="551"/>
    </location>
</feature>
<dbReference type="InterPro" id="IPR036034">
    <property type="entry name" value="PDZ_sf"/>
</dbReference>
<dbReference type="InterPro" id="IPR000219">
    <property type="entry name" value="DH_dom"/>
</dbReference>
<gene>
    <name evidence="9" type="ORF">SNE40_018637</name>
</gene>
<dbReference type="PROSITE" id="PS00741">
    <property type="entry name" value="DH_1"/>
    <property type="match status" value="1"/>
</dbReference>
<dbReference type="SUPFAM" id="SSF48065">
    <property type="entry name" value="DBL homology domain (DH-domain)"/>
    <property type="match status" value="1"/>
</dbReference>
<evidence type="ECO:0000313" key="10">
    <source>
        <dbReference type="Proteomes" id="UP001347796"/>
    </source>
</evidence>
<dbReference type="InterPro" id="IPR003116">
    <property type="entry name" value="RBD_dom"/>
</dbReference>
<protein>
    <submittedName>
        <fullName evidence="9">Uncharacterized protein</fullName>
    </submittedName>
</protein>
<feature type="domain" description="WH1" evidence="7">
    <location>
        <begin position="22"/>
        <end position="139"/>
    </location>
</feature>
<dbReference type="SMART" id="SM00325">
    <property type="entry name" value="RhoGEF"/>
    <property type="match status" value="1"/>
</dbReference>
<evidence type="ECO:0000256" key="1">
    <source>
        <dbReference type="ARBA" id="ARBA00022658"/>
    </source>
</evidence>